<dbReference type="EMBL" id="JAAZWO010000004">
    <property type="protein sequence ID" value="MBC2397040.1"/>
    <property type="molecule type" value="Genomic_DNA"/>
</dbReference>
<dbReference type="PANTHER" id="PTHR43479">
    <property type="entry name" value="ACREF/ENVCD OPERON REPRESSOR-RELATED"/>
    <property type="match status" value="1"/>
</dbReference>
<evidence type="ECO:0000259" key="3">
    <source>
        <dbReference type="PROSITE" id="PS50977"/>
    </source>
</evidence>
<dbReference type="AlphaFoldDB" id="A0A923EAV3"/>
<dbReference type="InterPro" id="IPR001647">
    <property type="entry name" value="HTH_TetR"/>
</dbReference>
<sequence>MPKIIKDLNNTIFNISMKLFSENGYEKVDMKLIAKKCNIAVGTLYNYYPNKKELYICILNKSWNEIFKKLEDIKTSSYEPKEKIRKALVTLYENIESRQGIAKELVNNNINDLTKDPRILEFKERLTKNIEVSLAPIEKKTNFKNDVGINRRLSETLLLSIPILIESHKEEKDDNIEFLNGLLEAFIK</sequence>
<dbReference type="RefSeq" id="WP_035147801.1">
    <property type="nucleotide sequence ID" value="NZ_JAAZWO010000004.1"/>
</dbReference>
<organism evidence="4 5">
    <name type="scientific">Clostridium tetanomorphum</name>
    <dbReference type="NCBI Taxonomy" id="1553"/>
    <lineage>
        <taxon>Bacteria</taxon>
        <taxon>Bacillati</taxon>
        <taxon>Bacillota</taxon>
        <taxon>Clostridia</taxon>
        <taxon>Eubacteriales</taxon>
        <taxon>Clostridiaceae</taxon>
        <taxon>Clostridium</taxon>
    </lineage>
</organism>
<dbReference type="GO" id="GO:0003677">
    <property type="term" value="F:DNA binding"/>
    <property type="evidence" value="ECO:0007669"/>
    <property type="project" value="UniProtKB-UniRule"/>
</dbReference>
<dbReference type="PANTHER" id="PTHR43479:SF11">
    <property type="entry name" value="ACREF_ENVCD OPERON REPRESSOR-RELATED"/>
    <property type="match status" value="1"/>
</dbReference>
<proteinExistence type="predicted"/>
<comment type="caution">
    <text evidence="4">The sequence shown here is derived from an EMBL/GenBank/DDBJ whole genome shotgun (WGS) entry which is preliminary data.</text>
</comment>
<dbReference type="Gene3D" id="1.10.357.10">
    <property type="entry name" value="Tetracycline Repressor, domain 2"/>
    <property type="match status" value="1"/>
</dbReference>
<dbReference type="PROSITE" id="PS50977">
    <property type="entry name" value="HTH_TETR_2"/>
    <property type="match status" value="1"/>
</dbReference>
<keyword evidence="5" id="KW-1185">Reference proteome</keyword>
<accession>A0A923EAV3</accession>
<evidence type="ECO:0000256" key="2">
    <source>
        <dbReference type="PROSITE-ProRule" id="PRU00335"/>
    </source>
</evidence>
<evidence type="ECO:0000256" key="1">
    <source>
        <dbReference type="ARBA" id="ARBA00023125"/>
    </source>
</evidence>
<dbReference type="InterPro" id="IPR050624">
    <property type="entry name" value="HTH-type_Tx_Regulator"/>
</dbReference>
<dbReference type="SUPFAM" id="SSF46689">
    <property type="entry name" value="Homeodomain-like"/>
    <property type="match status" value="1"/>
</dbReference>
<evidence type="ECO:0000313" key="5">
    <source>
        <dbReference type="Proteomes" id="UP000563151"/>
    </source>
</evidence>
<keyword evidence="1 2" id="KW-0238">DNA-binding</keyword>
<dbReference type="Pfam" id="PF00440">
    <property type="entry name" value="TetR_N"/>
    <property type="match status" value="1"/>
</dbReference>
<feature type="DNA-binding region" description="H-T-H motif" evidence="2">
    <location>
        <begin position="29"/>
        <end position="48"/>
    </location>
</feature>
<evidence type="ECO:0000313" key="4">
    <source>
        <dbReference type="EMBL" id="MBC2397040.1"/>
    </source>
</evidence>
<dbReference type="InterPro" id="IPR009057">
    <property type="entry name" value="Homeodomain-like_sf"/>
</dbReference>
<dbReference type="PRINTS" id="PR00455">
    <property type="entry name" value="HTHTETR"/>
</dbReference>
<gene>
    <name evidence="4" type="ORF">HGG79_04485</name>
</gene>
<name>A0A923EAV3_CLOTT</name>
<protein>
    <submittedName>
        <fullName evidence="4">TetR/AcrR family transcriptional regulator</fullName>
    </submittedName>
</protein>
<feature type="domain" description="HTH tetR-type" evidence="3">
    <location>
        <begin position="6"/>
        <end position="66"/>
    </location>
</feature>
<reference evidence="4 5" key="1">
    <citation type="submission" date="2020-04" db="EMBL/GenBank/DDBJ databases">
        <title>Genomic insights into acetone-butanol-ethanol (ABE) fermentation by sequencing solventogenic clostridia strains.</title>
        <authorList>
            <person name="Brown S."/>
        </authorList>
    </citation>
    <scope>NUCLEOTIDE SEQUENCE [LARGE SCALE GENOMIC DNA]</scope>
    <source>
        <strain evidence="4 5">DJ011</strain>
    </source>
</reference>
<dbReference type="Proteomes" id="UP000563151">
    <property type="component" value="Unassembled WGS sequence"/>
</dbReference>